<dbReference type="GO" id="GO:0005829">
    <property type="term" value="C:cytosol"/>
    <property type="evidence" value="ECO:0007669"/>
    <property type="project" value="TreeGrafter"/>
</dbReference>
<dbReference type="AlphaFoldDB" id="A0A922HWX7"/>
<proteinExistence type="predicted"/>
<dbReference type="EMBL" id="ASGP02000004">
    <property type="protein sequence ID" value="KAH9511076.1"/>
    <property type="molecule type" value="Genomic_DNA"/>
</dbReference>
<dbReference type="PANTHER" id="PTHR13276:SF0">
    <property type="entry name" value="GUANINE NUCLEOTIDE EXCHANGE FACTOR MSS4"/>
    <property type="match status" value="1"/>
</dbReference>
<evidence type="ECO:0000313" key="4">
    <source>
        <dbReference type="EMBL" id="KAH9511076.1"/>
    </source>
</evidence>
<dbReference type="PROSITE" id="PS51796">
    <property type="entry name" value="MSS4"/>
    <property type="match status" value="1"/>
</dbReference>
<dbReference type="GO" id="GO:0007264">
    <property type="term" value="P:small GTPase-mediated signal transduction"/>
    <property type="evidence" value="ECO:0007669"/>
    <property type="project" value="InterPro"/>
</dbReference>
<dbReference type="InterPro" id="IPR011057">
    <property type="entry name" value="Mss4-like_sf"/>
</dbReference>
<accession>A0A922HWX7</accession>
<dbReference type="InterPro" id="IPR007515">
    <property type="entry name" value="Mss4"/>
</dbReference>
<organism evidence="4 5">
    <name type="scientific">Dermatophagoides farinae</name>
    <name type="common">American house dust mite</name>
    <dbReference type="NCBI Taxonomy" id="6954"/>
    <lineage>
        <taxon>Eukaryota</taxon>
        <taxon>Metazoa</taxon>
        <taxon>Ecdysozoa</taxon>
        <taxon>Arthropoda</taxon>
        <taxon>Chelicerata</taxon>
        <taxon>Arachnida</taxon>
        <taxon>Acari</taxon>
        <taxon>Acariformes</taxon>
        <taxon>Sarcoptiformes</taxon>
        <taxon>Astigmata</taxon>
        <taxon>Psoroptidia</taxon>
        <taxon>Analgoidea</taxon>
        <taxon>Pyroglyphidae</taxon>
        <taxon>Dermatophagoidinae</taxon>
        <taxon>Dermatophagoides</taxon>
    </lineage>
</organism>
<gene>
    <name evidence="4" type="ORF">DERF_009555</name>
</gene>
<evidence type="ECO:0000256" key="2">
    <source>
        <dbReference type="ARBA" id="ARBA00022658"/>
    </source>
</evidence>
<dbReference type="PANTHER" id="PTHR13276">
    <property type="entry name" value="GUANINE NUCLEOTIDE EXCHANGE FACTOR MSS4"/>
    <property type="match status" value="1"/>
</dbReference>
<reference evidence="4" key="2">
    <citation type="journal article" date="2022" name="Res Sq">
        <title>Comparative Genomics Reveals Insights into the Divergent Evolution of Astigmatic Mites and Household Pest Adaptations.</title>
        <authorList>
            <person name="Xiong Q."/>
            <person name="Wan A.T.-Y."/>
            <person name="Liu X.-Y."/>
            <person name="Fung C.S.-H."/>
            <person name="Xiao X."/>
            <person name="Malainual N."/>
            <person name="Hou J."/>
            <person name="Wang L."/>
            <person name="Wang M."/>
            <person name="Yang K."/>
            <person name="Cui Y."/>
            <person name="Leung E."/>
            <person name="Nong W."/>
            <person name="Shin S.-K."/>
            <person name="Au S."/>
            <person name="Jeong K.Y."/>
            <person name="Chew F.T."/>
            <person name="Hui J."/>
            <person name="Leung T.F."/>
            <person name="Tungtrongchitr A."/>
            <person name="Zhong N."/>
            <person name="Liu Z."/>
            <person name="Tsui S."/>
        </authorList>
    </citation>
    <scope>NUCLEOTIDE SEQUENCE</scope>
    <source>
        <strain evidence="4">Derf</strain>
        <tissue evidence="4">Whole organism</tissue>
    </source>
</reference>
<dbReference type="GO" id="GO:0008270">
    <property type="term" value="F:zinc ion binding"/>
    <property type="evidence" value="ECO:0007669"/>
    <property type="project" value="TreeGrafter"/>
</dbReference>
<dbReference type="InterPro" id="IPR011323">
    <property type="entry name" value="Mss4/transl-control_tumour"/>
</dbReference>
<keyword evidence="3" id="KW-0653">Protein transport</keyword>
<protein>
    <submittedName>
        <fullName evidence="4">Uncharacterized protein</fullName>
    </submittedName>
</protein>
<name>A0A922HWX7_DERFA</name>
<reference evidence="4" key="1">
    <citation type="submission" date="2013-05" db="EMBL/GenBank/DDBJ databases">
        <authorList>
            <person name="Yim A.K.Y."/>
            <person name="Chan T.F."/>
            <person name="Ji K.M."/>
            <person name="Liu X.Y."/>
            <person name="Zhou J.W."/>
            <person name="Li R.Q."/>
            <person name="Yang K.Y."/>
            <person name="Li J."/>
            <person name="Li M."/>
            <person name="Law P.T.W."/>
            <person name="Wu Y.L."/>
            <person name="Cai Z.L."/>
            <person name="Qin H."/>
            <person name="Bao Y."/>
            <person name="Leung R.K.K."/>
            <person name="Ng P.K.S."/>
            <person name="Zou J."/>
            <person name="Zhong X.J."/>
            <person name="Ran P.X."/>
            <person name="Zhong N.S."/>
            <person name="Liu Z.G."/>
            <person name="Tsui S.K.W."/>
        </authorList>
    </citation>
    <scope>NUCLEOTIDE SEQUENCE</scope>
    <source>
        <strain evidence="4">Derf</strain>
        <tissue evidence="4">Whole organism</tissue>
    </source>
</reference>
<sequence>MNETNESNSMDHDVVLLSNGNNGLDCHCKIPDCNSLIFRADTAPLYKEERKLPLGDRVDTISSFWRLDDVFKFENVTFTKETQTEQGKIKYLACCDCEYGPIGYQNLENQICYVAIDRVKYCQPKIDGNSNS</sequence>
<keyword evidence="2" id="KW-0344">Guanine-nucleotide releasing factor</keyword>
<comment type="caution">
    <text evidence="4">The sequence shown here is derived from an EMBL/GenBank/DDBJ whole genome shotgun (WGS) entry which is preliminary data.</text>
</comment>
<keyword evidence="5" id="KW-1185">Reference proteome</keyword>
<evidence type="ECO:0000313" key="5">
    <source>
        <dbReference type="Proteomes" id="UP000790347"/>
    </source>
</evidence>
<dbReference type="Proteomes" id="UP000790347">
    <property type="component" value="Unassembled WGS sequence"/>
</dbReference>
<keyword evidence="1" id="KW-0813">Transport</keyword>
<dbReference type="Pfam" id="PF04421">
    <property type="entry name" value="Mss4"/>
    <property type="match status" value="1"/>
</dbReference>
<dbReference type="SUPFAM" id="SSF51316">
    <property type="entry name" value="Mss4-like"/>
    <property type="match status" value="1"/>
</dbReference>
<evidence type="ECO:0000256" key="1">
    <source>
        <dbReference type="ARBA" id="ARBA00022448"/>
    </source>
</evidence>
<evidence type="ECO:0000256" key="3">
    <source>
        <dbReference type="ARBA" id="ARBA00022927"/>
    </source>
</evidence>
<dbReference type="GO" id="GO:0015031">
    <property type="term" value="P:protein transport"/>
    <property type="evidence" value="ECO:0007669"/>
    <property type="project" value="UniProtKB-KW"/>
</dbReference>
<dbReference type="Gene3D" id="2.170.150.10">
    <property type="entry name" value="Metal Binding Protein, Guanine Nucleotide Exchange Factor, Chain A"/>
    <property type="match status" value="1"/>
</dbReference>
<dbReference type="GO" id="GO:0016020">
    <property type="term" value="C:membrane"/>
    <property type="evidence" value="ECO:0007669"/>
    <property type="project" value="TreeGrafter"/>
</dbReference>
<dbReference type="GO" id="GO:0006892">
    <property type="term" value="P:post-Golgi vesicle-mediated transport"/>
    <property type="evidence" value="ECO:0007669"/>
    <property type="project" value="TreeGrafter"/>
</dbReference>
<dbReference type="GO" id="GO:0005085">
    <property type="term" value="F:guanyl-nucleotide exchange factor activity"/>
    <property type="evidence" value="ECO:0007669"/>
    <property type="project" value="UniProtKB-KW"/>
</dbReference>